<feature type="signal peptide" evidence="2">
    <location>
        <begin position="1"/>
        <end position="29"/>
    </location>
</feature>
<dbReference type="RefSeq" id="WP_076443122.1">
    <property type="nucleotide sequence ID" value="NZ_FTNI01000052.1"/>
</dbReference>
<evidence type="ECO:0000256" key="1">
    <source>
        <dbReference type="ARBA" id="ARBA00022801"/>
    </source>
</evidence>
<evidence type="ECO:0000256" key="2">
    <source>
        <dbReference type="SAM" id="SignalP"/>
    </source>
</evidence>
<name>A0A1N7HIK2_9ACTN</name>
<gene>
    <name evidence="4" type="ORF">SAMN05421833_1522</name>
</gene>
<accession>A0A1N7HIK2</accession>
<dbReference type="InterPro" id="IPR050654">
    <property type="entry name" value="AChE-related_enzymes"/>
</dbReference>
<evidence type="ECO:0000259" key="3">
    <source>
        <dbReference type="Pfam" id="PF00135"/>
    </source>
</evidence>
<dbReference type="AlphaFoldDB" id="A0A1N7HIK2"/>
<feature type="chain" id="PRO_5012161904" evidence="2">
    <location>
        <begin position="30"/>
        <end position="574"/>
    </location>
</feature>
<dbReference type="Proteomes" id="UP000186096">
    <property type="component" value="Unassembled WGS sequence"/>
</dbReference>
<dbReference type="EMBL" id="FTNI01000052">
    <property type="protein sequence ID" value="SIS24510.1"/>
    <property type="molecule type" value="Genomic_DNA"/>
</dbReference>
<keyword evidence="1" id="KW-0378">Hydrolase</keyword>
<dbReference type="OrthoDB" id="4308422at2"/>
<organism evidence="4 5">
    <name type="scientific">Microbispora rosea</name>
    <dbReference type="NCBI Taxonomy" id="58117"/>
    <lineage>
        <taxon>Bacteria</taxon>
        <taxon>Bacillati</taxon>
        <taxon>Actinomycetota</taxon>
        <taxon>Actinomycetes</taxon>
        <taxon>Streptosporangiales</taxon>
        <taxon>Streptosporangiaceae</taxon>
        <taxon>Microbispora</taxon>
    </lineage>
</organism>
<dbReference type="GO" id="GO:0052689">
    <property type="term" value="F:carboxylic ester hydrolase activity"/>
    <property type="evidence" value="ECO:0007669"/>
    <property type="project" value="TreeGrafter"/>
</dbReference>
<proteinExistence type="predicted"/>
<dbReference type="InterPro" id="IPR029058">
    <property type="entry name" value="AB_hydrolase_fold"/>
</dbReference>
<sequence>MIFAKIRTAAALALALTIGVAVWTPPAGAAAAGDSAGARSAGVRGACATTTSLGAVEGRAAGSVCTFRGIPYAAPPVGALRFRPPQPTTSWHGTLRATDGTRVCPQFRDQQSEDYPDDKSVYADEDCLYLNIWTPATDHRKRPVLVFIHGGAATYGTANEPRYDGTTLAFKGDAVVVTLNYRLGMLGWTELGGADAAYRGSGNNGLRDQMAALTWVRQHVADFGGDPWNVTAIGESEGAFSIGAMLGTDNPNRLFRRVILESGTGYLAHEPAMEAKLTPPNLDVAALRTMSTQQILQLQQQVLGALPNAAARAVYFAPYIDGTLVRGPVLQRVTTGHAKGIDIIAGSNRDEMRYFEQFDPAMRHMTQNDYDAFFPRQLNGQRRRMVTAYQAGRPGASEGDVALAMLTDQGLRVPATRLAEAQSKWARTYVYQFDWAPQDKDSLGAVHTAELPFVFGTLRFTGIPGGQQALATDRARMTRLSQQMVATWTSFARTGDPNARHTGDRPAWPRYTSTKRTTMIWDTPPHVAKAPRDAERALWDGFDFAGLDLNFFYGREPAGQGIGARVSSTGAHPA</sequence>
<dbReference type="STRING" id="58117.SAMN05421833_1522"/>
<protein>
    <submittedName>
        <fullName evidence="4">Para-nitrobenzyl esterase</fullName>
    </submittedName>
</protein>
<dbReference type="Gene3D" id="3.40.50.1820">
    <property type="entry name" value="alpha/beta hydrolase"/>
    <property type="match status" value="1"/>
</dbReference>
<evidence type="ECO:0000313" key="4">
    <source>
        <dbReference type="EMBL" id="SIS24510.1"/>
    </source>
</evidence>
<reference evidence="5" key="1">
    <citation type="submission" date="2017-01" db="EMBL/GenBank/DDBJ databases">
        <authorList>
            <person name="Varghese N."/>
            <person name="Submissions S."/>
        </authorList>
    </citation>
    <scope>NUCLEOTIDE SEQUENCE [LARGE SCALE GENOMIC DNA]</scope>
    <source>
        <strain evidence="5">ATCC 12950</strain>
    </source>
</reference>
<dbReference type="InterPro" id="IPR019819">
    <property type="entry name" value="Carboxylesterase_B_CS"/>
</dbReference>
<evidence type="ECO:0000313" key="5">
    <source>
        <dbReference type="Proteomes" id="UP000186096"/>
    </source>
</evidence>
<dbReference type="SUPFAM" id="SSF53474">
    <property type="entry name" value="alpha/beta-Hydrolases"/>
    <property type="match status" value="1"/>
</dbReference>
<keyword evidence="2" id="KW-0732">Signal</keyword>
<keyword evidence="5" id="KW-1185">Reference proteome</keyword>
<feature type="domain" description="Carboxylesterase type B" evidence="3">
    <location>
        <begin position="50"/>
        <end position="539"/>
    </location>
</feature>
<dbReference type="Pfam" id="PF00135">
    <property type="entry name" value="COesterase"/>
    <property type="match status" value="1"/>
</dbReference>
<dbReference type="PANTHER" id="PTHR43918">
    <property type="entry name" value="ACETYLCHOLINESTERASE"/>
    <property type="match status" value="1"/>
</dbReference>
<dbReference type="InterPro" id="IPR002018">
    <property type="entry name" value="CarbesteraseB"/>
</dbReference>
<dbReference type="PANTHER" id="PTHR43918:SF4">
    <property type="entry name" value="CARBOXYLIC ESTER HYDROLASE"/>
    <property type="match status" value="1"/>
</dbReference>
<dbReference type="PROSITE" id="PS00941">
    <property type="entry name" value="CARBOXYLESTERASE_B_2"/>
    <property type="match status" value="1"/>
</dbReference>